<evidence type="ECO:0000256" key="4">
    <source>
        <dbReference type="ARBA" id="ARBA00023172"/>
    </source>
</evidence>
<dbReference type="PROSITE" id="PS51900">
    <property type="entry name" value="CB"/>
    <property type="match status" value="1"/>
</dbReference>
<comment type="similarity">
    <text evidence="1">Belongs to the 'phage' integrase family.</text>
</comment>
<keyword evidence="2" id="KW-0229">DNA integration</keyword>
<dbReference type="InterPro" id="IPR044068">
    <property type="entry name" value="CB"/>
</dbReference>
<name>A0ABS8YAS7_9BACL</name>
<evidence type="ECO:0000256" key="3">
    <source>
        <dbReference type="ARBA" id="ARBA00023125"/>
    </source>
</evidence>
<evidence type="ECO:0000256" key="1">
    <source>
        <dbReference type="ARBA" id="ARBA00008857"/>
    </source>
</evidence>
<dbReference type="InterPro" id="IPR013762">
    <property type="entry name" value="Integrase-like_cat_sf"/>
</dbReference>
<dbReference type="InterPro" id="IPR011010">
    <property type="entry name" value="DNA_brk_join_enz"/>
</dbReference>
<comment type="caution">
    <text evidence="8">The sequence shown here is derived from an EMBL/GenBank/DDBJ whole genome shotgun (WGS) entry which is preliminary data.</text>
</comment>
<evidence type="ECO:0000313" key="9">
    <source>
        <dbReference type="Proteomes" id="UP001199916"/>
    </source>
</evidence>
<dbReference type="InterPro" id="IPR004107">
    <property type="entry name" value="Integrase_SAM-like_N"/>
</dbReference>
<organism evidence="8 9">
    <name type="scientific">Paenibacillus profundus</name>
    <dbReference type="NCBI Taxonomy" id="1173085"/>
    <lineage>
        <taxon>Bacteria</taxon>
        <taxon>Bacillati</taxon>
        <taxon>Bacillota</taxon>
        <taxon>Bacilli</taxon>
        <taxon>Bacillales</taxon>
        <taxon>Paenibacillaceae</taxon>
        <taxon>Paenibacillus</taxon>
    </lineage>
</organism>
<dbReference type="PANTHER" id="PTHR30629">
    <property type="entry name" value="PROPHAGE INTEGRASE"/>
    <property type="match status" value="1"/>
</dbReference>
<protein>
    <submittedName>
        <fullName evidence="8">Site-specific integrase</fullName>
    </submittedName>
</protein>
<dbReference type="Proteomes" id="UP001199916">
    <property type="component" value="Unassembled WGS sequence"/>
</dbReference>
<dbReference type="Gene3D" id="1.10.150.130">
    <property type="match status" value="1"/>
</dbReference>
<evidence type="ECO:0000259" key="6">
    <source>
        <dbReference type="PROSITE" id="PS51898"/>
    </source>
</evidence>
<dbReference type="InterPro" id="IPR010998">
    <property type="entry name" value="Integrase_recombinase_N"/>
</dbReference>
<dbReference type="PROSITE" id="PS51898">
    <property type="entry name" value="TYR_RECOMBINASE"/>
    <property type="match status" value="1"/>
</dbReference>
<evidence type="ECO:0000256" key="2">
    <source>
        <dbReference type="ARBA" id="ARBA00022908"/>
    </source>
</evidence>
<dbReference type="Pfam" id="PF14659">
    <property type="entry name" value="Phage_int_SAM_3"/>
    <property type="match status" value="1"/>
</dbReference>
<dbReference type="Pfam" id="PF00589">
    <property type="entry name" value="Phage_integrase"/>
    <property type="match status" value="1"/>
</dbReference>
<sequence>MASFQKYKTKDGYKWLYKYYSTVNPSTGKKKQTTKRGFNTKKEAQLDAGQTEQDLANGTFVEEAESLTFEEVYKQWLATHSPTIKPSTRKTEEYKFNKHILPNFGKLKIRDISKPYCQEIINRIAKELKTADAMKMYANQIFKYAVKMDIVLKNPMEHVVVPKNDSDFVVSESTEKRNYWEKHEIKQFLSILKEGQSFMDHVMFHLFIYTGARKGEILALHESDIDFKNKILTLNKTLYHENKAFSYQTSKTAASKRSISLDDVTLRLLRKWLTHNKERHLSEGMRTDSDSLLFARFDGTPLRMAYPNDRLNEIITKHNLHKITVHGLRHTHASLLFEAGANIKEVQERLGHSDIKMTMNIYTHVTKTVKEQTAQKFQKFLEL</sequence>
<dbReference type="Gene3D" id="1.10.443.10">
    <property type="entry name" value="Intergrase catalytic core"/>
    <property type="match status" value="1"/>
</dbReference>
<dbReference type="CDD" id="cd01189">
    <property type="entry name" value="INT_ICEBs1_C_like"/>
    <property type="match status" value="1"/>
</dbReference>
<dbReference type="EMBL" id="JAJNBZ010000002">
    <property type="protein sequence ID" value="MCE5168497.1"/>
    <property type="molecule type" value="Genomic_DNA"/>
</dbReference>
<accession>A0ABS8YAS7</accession>
<dbReference type="SUPFAM" id="SSF56349">
    <property type="entry name" value="DNA breaking-rejoining enzymes"/>
    <property type="match status" value="1"/>
</dbReference>
<dbReference type="PANTHER" id="PTHR30629:SF2">
    <property type="entry name" value="PROPHAGE INTEGRASE INTS-RELATED"/>
    <property type="match status" value="1"/>
</dbReference>
<gene>
    <name evidence="8" type="ORF">LQV63_04110</name>
</gene>
<reference evidence="8 9" key="1">
    <citation type="submission" date="2021-11" db="EMBL/GenBank/DDBJ databases">
        <title>Draft genome sequence of Paenibacillus profundus YoMME, a new Gram-positive bacteria with exoelectrogenic properties.</title>
        <authorList>
            <person name="Hubenova Y."/>
            <person name="Hubenova E."/>
            <person name="Manasiev Y."/>
            <person name="Peykov S."/>
            <person name="Mitov M."/>
        </authorList>
    </citation>
    <scope>NUCLEOTIDE SEQUENCE [LARGE SCALE GENOMIC DNA]</scope>
    <source>
        <strain evidence="8 9">YoMME</strain>
    </source>
</reference>
<keyword evidence="4" id="KW-0233">DNA recombination</keyword>
<keyword evidence="9" id="KW-1185">Reference proteome</keyword>
<dbReference type="InterPro" id="IPR028259">
    <property type="entry name" value="AP2-like_int_N"/>
</dbReference>
<evidence type="ECO:0000256" key="5">
    <source>
        <dbReference type="PROSITE-ProRule" id="PRU01248"/>
    </source>
</evidence>
<dbReference type="InterPro" id="IPR002104">
    <property type="entry name" value="Integrase_catalytic"/>
</dbReference>
<feature type="domain" description="Tyr recombinase" evidence="6">
    <location>
        <begin position="175"/>
        <end position="375"/>
    </location>
</feature>
<proteinExistence type="inferred from homology"/>
<evidence type="ECO:0000313" key="8">
    <source>
        <dbReference type="EMBL" id="MCE5168497.1"/>
    </source>
</evidence>
<feature type="domain" description="Core-binding (CB)" evidence="7">
    <location>
        <begin position="67"/>
        <end position="146"/>
    </location>
</feature>
<keyword evidence="3 5" id="KW-0238">DNA-binding</keyword>
<dbReference type="Pfam" id="PF14657">
    <property type="entry name" value="Arm-DNA-bind_4"/>
    <property type="match status" value="1"/>
</dbReference>
<dbReference type="InterPro" id="IPR050808">
    <property type="entry name" value="Phage_Integrase"/>
</dbReference>
<evidence type="ECO:0000259" key="7">
    <source>
        <dbReference type="PROSITE" id="PS51900"/>
    </source>
</evidence>